<keyword evidence="2" id="KW-1185">Reference proteome</keyword>
<proteinExistence type="predicted"/>
<evidence type="ECO:0000313" key="1">
    <source>
        <dbReference type="EMBL" id="RNA40598.1"/>
    </source>
</evidence>
<evidence type="ECO:0000313" key="2">
    <source>
        <dbReference type="Proteomes" id="UP000276133"/>
    </source>
</evidence>
<gene>
    <name evidence="1" type="ORF">BpHYR1_021549</name>
</gene>
<name>A0A3M7SYD1_BRAPC</name>
<comment type="caution">
    <text evidence="1">The sequence shown here is derived from an EMBL/GenBank/DDBJ whole genome shotgun (WGS) entry which is preliminary data.</text>
</comment>
<organism evidence="1 2">
    <name type="scientific">Brachionus plicatilis</name>
    <name type="common">Marine rotifer</name>
    <name type="synonym">Brachionus muelleri</name>
    <dbReference type="NCBI Taxonomy" id="10195"/>
    <lineage>
        <taxon>Eukaryota</taxon>
        <taxon>Metazoa</taxon>
        <taxon>Spiralia</taxon>
        <taxon>Gnathifera</taxon>
        <taxon>Rotifera</taxon>
        <taxon>Eurotatoria</taxon>
        <taxon>Monogononta</taxon>
        <taxon>Pseudotrocha</taxon>
        <taxon>Ploima</taxon>
        <taxon>Brachionidae</taxon>
        <taxon>Brachionus</taxon>
    </lineage>
</organism>
<protein>
    <submittedName>
        <fullName evidence="1">Uncharacterized protein</fullName>
    </submittedName>
</protein>
<sequence length="130" mass="15173">MICNITRSPIQRGCSFFKQQTIVKHCSLKLNFCLQTWCYFNVQLNNINTKSIELDASISTLSCGSEDKSVEIELRFQKKNFLILSFNLTKNAPRKLYIIHSKQNKVGFGLRVVDTRLRNNKIEILKWDEI</sequence>
<accession>A0A3M7SYD1</accession>
<dbReference type="AlphaFoldDB" id="A0A3M7SYD1"/>
<reference evidence="1 2" key="1">
    <citation type="journal article" date="2018" name="Sci. Rep.">
        <title>Genomic signatures of local adaptation to the degree of environmental predictability in rotifers.</title>
        <authorList>
            <person name="Franch-Gras L."/>
            <person name="Hahn C."/>
            <person name="Garcia-Roger E.M."/>
            <person name="Carmona M.J."/>
            <person name="Serra M."/>
            <person name="Gomez A."/>
        </authorList>
    </citation>
    <scope>NUCLEOTIDE SEQUENCE [LARGE SCALE GENOMIC DNA]</scope>
    <source>
        <strain evidence="1">HYR1</strain>
    </source>
</reference>
<dbReference type="EMBL" id="REGN01000625">
    <property type="protein sequence ID" value="RNA40598.1"/>
    <property type="molecule type" value="Genomic_DNA"/>
</dbReference>
<dbReference type="Proteomes" id="UP000276133">
    <property type="component" value="Unassembled WGS sequence"/>
</dbReference>